<dbReference type="PROSITE" id="PS00108">
    <property type="entry name" value="PROTEIN_KINASE_ST"/>
    <property type="match status" value="1"/>
</dbReference>
<evidence type="ECO:0000256" key="2">
    <source>
        <dbReference type="SAM" id="Phobius"/>
    </source>
</evidence>
<dbReference type="InterPro" id="IPR008271">
    <property type="entry name" value="Ser/Thr_kinase_AS"/>
</dbReference>
<dbReference type="CDD" id="cd12087">
    <property type="entry name" value="TM_EGFR-like"/>
    <property type="match status" value="1"/>
</dbReference>
<keyword evidence="6" id="KW-1185">Reference proteome</keyword>
<sequence>MICRVLALSMAAASVSMAQGTMCPYENLNAARILTAGSICQDDKVSDCVVDTSCKVLKKNALTYTNNSNANSFSGALDGTTNGTSVFDAVGNMTEWLPNTLILKNLTKLNLDMLEFNGDLTVLFLTDILVGDIPKTAKLGFPAQLGFYNTNTSNIPNLFDNEYILSVDYQNQPLNVSSLVNIPPWANRIDLFKCSIPTLTNWNWTNLTYISLGRTGLTSIENVSFQKGRLKTIHLGHNRITNFVMSKATFDALDVLAPIQNLAQASLSNVVEPYGFNITNATIVQDAKLCAAAGGNITELWSMHYDVTGSHLTVCVLPEKSDNSASSNTSSSSSSSNTGLIVGLSVGGAVILAVIAFFFIRRRRSADSEGYQYQGGATTRSKTGDNTRFGDTTTTTGGLDMSELTLYRINQEEVQPEAKIASGAYADVFRGTYKGQAVAIKKLLSSRVGVKEVQGLIDEIKLIASFTSPFVVKLVGCCWDQPSDLECVLEFMDNGDLRDNLTSRDSEAFPWEEKILVMANIVDGVAYLHSLPVIHRDLKSRNILMDSTKGAKLTDFGVSKEDTQETMTVGVGTYRWMAPEILQLNHYSVAADIFSFGMILSELDTHKIPYADVTNPKNGKPLVDTAIMGMVIAGTIKPTFSSTMPEWIHDMAMQCIATNPEDRPSALMLSSVIHKVIKQSSGDKTN</sequence>
<dbReference type="PANTHER" id="PTHR44329:SF214">
    <property type="entry name" value="PROTEIN KINASE DOMAIN-CONTAINING PROTEIN"/>
    <property type="match status" value="1"/>
</dbReference>
<dbReference type="InterPro" id="IPR032675">
    <property type="entry name" value="LRR_dom_sf"/>
</dbReference>
<reference evidence="5 6" key="1">
    <citation type="submission" date="2019-07" db="EMBL/GenBank/DDBJ databases">
        <title>Genomics analysis of Aphanomyces spp. identifies a new class of oomycete effector associated with host adaptation.</title>
        <authorList>
            <person name="Gaulin E."/>
        </authorList>
    </citation>
    <scope>NUCLEOTIDE SEQUENCE [LARGE SCALE GENOMIC DNA]</scope>
    <source>
        <strain evidence="5 6">ATCC 201684</strain>
    </source>
</reference>
<dbReference type="Gene3D" id="3.80.10.10">
    <property type="entry name" value="Ribonuclease Inhibitor"/>
    <property type="match status" value="1"/>
</dbReference>
<comment type="caution">
    <text evidence="5">The sequence shown here is derived from an EMBL/GenBank/DDBJ whole genome shotgun (WGS) entry which is preliminary data.</text>
</comment>
<gene>
    <name evidence="5" type="ORF">Ae201684_001936</name>
</gene>
<evidence type="ECO:0000313" key="6">
    <source>
        <dbReference type="Proteomes" id="UP000481153"/>
    </source>
</evidence>
<keyword evidence="2" id="KW-0472">Membrane</keyword>
<dbReference type="EMBL" id="VJMJ01000018">
    <property type="protein sequence ID" value="KAF0743310.1"/>
    <property type="molecule type" value="Genomic_DNA"/>
</dbReference>
<dbReference type="InterPro" id="IPR011009">
    <property type="entry name" value="Kinase-like_dom_sf"/>
</dbReference>
<dbReference type="PRINTS" id="PR00109">
    <property type="entry name" value="TYRKINASE"/>
</dbReference>
<dbReference type="VEuPathDB" id="FungiDB:AeMF1_007949"/>
<dbReference type="SUPFAM" id="SSF52058">
    <property type="entry name" value="L domain-like"/>
    <property type="match status" value="1"/>
</dbReference>
<dbReference type="SMART" id="SM00220">
    <property type="entry name" value="S_TKc"/>
    <property type="match status" value="1"/>
</dbReference>
<dbReference type="PROSITE" id="PS50011">
    <property type="entry name" value="PROTEIN_KINASE_DOM"/>
    <property type="match status" value="1"/>
</dbReference>
<keyword evidence="2" id="KW-0812">Transmembrane</keyword>
<dbReference type="PANTHER" id="PTHR44329">
    <property type="entry name" value="SERINE/THREONINE-PROTEIN KINASE TNNI3K-RELATED"/>
    <property type="match status" value="1"/>
</dbReference>
<dbReference type="Gene3D" id="1.10.510.10">
    <property type="entry name" value="Transferase(Phosphotransferase) domain 1"/>
    <property type="match status" value="1"/>
</dbReference>
<keyword evidence="2" id="KW-1133">Transmembrane helix</keyword>
<dbReference type="InterPro" id="IPR000719">
    <property type="entry name" value="Prot_kinase_dom"/>
</dbReference>
<proteinExistence type="predicted"/>
<dbReference type="SUPFAM" id="SSF56112">
    <property type="entry name" value="Protein kinase-like (PK-like)"/>
    <property type="match status" value="1"/>
</dbReference>
<evidence type="ECO:0000259" key="4">
    <source>
        <dbReference type="PROSITE" id="PS50011"/>
    </source>
</evidence>
<dbReference type="InterPro" id="IPR001245">
    <property type="entry name" value="Ser-Thr/Tyr_kinase_cat_dom"/>
</dbReference>
<dbReference type="InterPro" id="IPR051681">
    <property type="entry name" value="Ser/Thr_Kinases-Pseudokinases"/>
</dbReference>
<feature type="transmembrane region" description="Helical" evidence="2">
    <location>
        <begin position="340"/>
        <end position="360"/>
    </location>
</feature>
<dbReference type="Proteomes" id="UP000481153">
    <property type="component" value="Unassembled WGS sequence"/>
</dbReference>
<dbReference type="GO" id="GO:0005524">
    <property type="term" value="F:ATP binding"/>
    <property type="evidence" value="ECO:0007669"/>
    <property type="project" value="InterPro"/>
</dbReference>
<feature type="domain" description="Protein kinase" evidence="4">
    <location>
        <begin position="414"/>
        <end position="677"/>
    </location>
</feature>
<feature type="chain" id="PRO_5026042669" description="Protein kinase domain-containing protein" evidence="3">
    <location>
        <begin position="19"/>
        <end position="686"/>
    </location>
</feature>
<feature type="signal peptide" evidence="3">
    <location>
        <begin position="1"/>
        <end position="18"/>
    </location>
</feature>
<dbReference type="AlphaFoldDB" id="A0A6G0XS63"/>
<evidence type="ECO:0000256" key="1">
    <source>
        <dbReference type="SAM" id="MobiDB-lite"/>
    </source>
</evidence>
<evidence type="ECO:0000256" key="3">
    <source>
        <dbReference type="SAM" id="SignalP"/>
    </source>
</evidence>
<keyword evidence="3" id="KW-0732">Signal</keyword>
<accession>A0A6G0XS63</accession>
<name>A0A6G0XS63_9STRA</name>
<organism evidence="5 6">
    <name type="scientific">Aphanomyces euteiches</name>
    <dbReference type="NCBI Taxonomy" id="100861"/>
    <lineage>
        <taxon>Eukaryota</taxon>
        <taxon>Sar</taxon>
        <taxon>Stramenopiles</taxon>
        <taxon>Oomycota</taxon>
        <taxon>Saprolegniomycetes</taxon>
        <taxon>Saprolegniales</taxon>
        <taxon>Verrucalvaceae</taxon>
        <taxon>Aphanomyces</taxon>
    </lineage>
</organism>
<dbReference type="GO" id="GO:0004674">
    <property type="term" value="F:protein serine/threonine kinase activity"/>
    <property type="evidence" value="ECO:0007669"/>
    <property type="project" value="TreeGrafter"/>
</dbReference>
<evidence type="ECO:0000313" key="5">
    <source>
        <dbReference type="EMBL" id="KAF0743310.1"/>
    </source>
</evidence>
<dbReference type="Pfam" id="PF00069">
    <property type="entry name" value="Pkinase"/>
    <property type="match status" value="1"/>
</dbReference>
<protein>
    <recommendedName>
        <fullName evidence="4">Protein kinase domain-containing protein</fullName>
    </recommendedName>
</protein>
<feature type="compositionally biased region" description="Low complexity" evidence="1">
    <location>
        <begin position="384"/>
        <end position="394"/>
    </location>
</feature>
<feature type="region of interest" description="Disordered" evidence="1">
    <location>
        <begin position="370"/>
        <end position="394"/>
    </location>
</feature>